<dbReference type="Proteomes" id="UP001515480">
    <property type="component" value="Unassembled WGS sequence"/>
</dbReference>
<organism evidence="3 4">
    <name type="scientific">Prymnesium parvum</name>
    <name type="common">Toxic golden alga</name>
    <dbReference type="NCBI Taxonomy" id="97485"/>
    <lineage>
        <taxon>Eukaryota</taxon>
        <taxon>Haptista</taxon>
        <taxon>Haptophyta</taxon>
        <taxon>Prymnesiophyceae</taxon>
        <taxon>Prymnesiales</taxon>
        <taxon>Prymnesiaceae</taxon>
        <taxon>Prymnesium</taxon>
    </lineage>
</organism>
<dbReference type="InterPro" id="IPR050910">
    <property type="entry name" value="JMJD6_ArgDemeth/LysHydrox"/>
</dbReference>
<protein>
    <recommendedName>
        <fullName evidence="2">JmjC domain-containing protein</fullName>
    </recommendedName>
</protein>
<feature type="signal peptide" evidence="1">
    <location>
        <begin position="1"/>
        <end position="16"/>
    </location>
</feature>
<name>A0AB34JFA3_PRYPA</name>
<comment type="caution">
    <text evidence="3">The sequence shown here is derived from an EMBL/GenBank/DDBJ whole genome shotgun (WGS) entry which is preliminary data.</text>
</comment>
<dbReference type="EMBL" id="JBGBPQ010000009">
    <property type="protein sequence ID" value="KAL1520158.1"/>
    <property type="molecule type" value="Genomic_DNA"/>
</dbReference>
<dbReference type="Pfam" id="PF13621">
    <property type="entry name" value="Cupin_8"/>
    <property type="match status" value="1"/>
</dbReference>
<keyword evidence="4" id="KW-1185">Reference proteome</keyword>
<evidence type="ECO:0000259" key="2">
    <source>
        <dbReference type="PROSITE" id="PS51184"/>
    </source>
</evidence>
<dbReference type="PROSITE" id="PS51184">
    <property type="entry name" value="JMJC"/>
    <property type="match status" value="1"/>
</dbReference>
<reference evidence="3 4" key="1">
    <citation type="journal article" date="2024" name="Science">
        <title>Giant polyketide synthase enzymes in the biosynthesis of giant marine polyether toxins.</title>
        <authorList>
            <person name="Fallon T.R."/>
            <person name="Shende V.V."/>
            <person name="Wierzbicki I.H."/>
            <person name="Pendleton A.L."/>
            <person name="Watervoot N.F."/>
            <person name="Auber R.P."/>
            <person name="Gonzalez D.J."/>
            <person name="Wisecaver J.H."/>
            <person name="Moore B.S."/>
        </authorList>
    </citation>
    <scope>NUCLEOTIDE SEQUENCE [LARGE SCALE GENOMIC DNA]</scope>
    <source>
        <strain evidence="3 4">12B1</strain>
    </source>
</reference>
<evidence type="ECO:0000313" key="3">
    <source>
        <dbReference type="EMBL" id="KAL1520158.1"/>
    </source>
</evidence>
<dbReference type="Gene3D" id="2.60.120.650">
    <property type="entry name" value="Cupin"/>
    <property type="match status" value="1"/>
</dbReference>
<proteinExistence type="predicted"/>
<sequence length="370" mass="39968">MAAVSRVLLLLSTASAAGLCEPWCSNSCMELNGDTQLECSACLEPHLCRPGQPGYGRAAGSAPLADSSASQCEGAAEAASSTPPPRKTVAWPSAFVSEWQVGVCDLQKVHHSQVSRAMLEEAQAPFIIVGLTEGWHARTRWAKESLLRAHADEPYHLHASSNQSLGELLRWHGKYHMGHAVYPPEGCYSDPWRPYSPMLFGALAGDYKVPPYFTPMATFQMGVGSGRGIGVPPENHPASWFAAIHGRKRWVIMPPDAGTSRSGGPGSEPPEVMSRQNLKLCEPAFKPVGALHCDQQEGEVLWLPSFWWHETCGLDDFSIGLGGITYKGCCDDIVFEECTGESGSSYKISDIAACNSSARKCGTLPITEFE</sequence>
<feature type="domain" description="JmjC" evidence="2">
    <location>
        <begin position="172"/>
        <end position="342"/>
    </location>
</feature>
<dbReference type="PANTHER" id="PTHR12480">
    <property type="entry name" value="ARGININE DEMETHYLASE AND LYSYL-HYDROXYLASE JMJD"/>
    <property type="match status" value="1"/>
</dbReference>
<dbReference type="InterPro" id="IPR041667">
    <property type="entry name" value="Cupin_8"/>
</dbReference>
<dbReference type="InterPro" id="IPR003347">
    <property type="entry name" value="JmjC_dom"/>
</dbReference>
<dbReference type="SUPFAM" id="SSF51197">
    <property type="entry name" value="Clavaminate synthase-like"/>
    <property type="match status" value="1"/>
</dbReference>
<evidence type="ECO:0000313" key="4">
    <source>
        <dbReference type="Proteomes" id="UP001515480"/>
    </source>
</evidence>
<dbReference type="AlphaFoldDB" id="A0AB34JFA3"/>
<keyword evidence="1" id="KW-0732">Signal</keyword>
<feature type="chain" id="PRO_5044207197" description="JmjC domain-containing protein" evidence="1">
    <location>
        <begin position="17"/>
        <end position="370"/>
    </location>
</feature>
<gene>
    <name evidence="3" type="ORF">AB1Y20_023628</name>
</gene>
<accession>A0AB34JFA3</accession>
<evidence type="ECO:0000256" key="1">
    <source>
        <dbReference type="SAM" id="SignalP"/>
    </source>
</evidence>